<dbReference type="Proteomes" id="UP001157502">
    <property type="component" value="Chromosome 9"/>
</dbReference>
<comment type="caution">
    <text evidence="1">The sequence shown here is derived from an EMBL/GenBank/DDBJ whole genome shotgun (WGS) entry which is preliminary data.</text>
</comment>
<gene>
    <name evidence="1" type="ORF">DPEC_G00116130</name>
</gene>
<dbReference type="EMBL" id="CM055736">
    <property type="protein sequence ID" value="KAJ8007303.1"/>
    <property type="molecule type" value="Genomic_DNA"/>
</dbReference>
<protein>
    <submittedName>
        <fullName evidence="1">Uncharacterized protein</fullName>
    </submittedName>
</protein>
<proteinExistence type="predicted"/>
<sequence length="607" mass="68677">MQEHEDGVMESESIIVEAKVKTSQQPMNSVALNCSVCKKSFRFASALIAHQVIHTGERPYVCSLCGRCFSFRQSLDRHRRTQGWPDFNCLICGETFQSLSACMEHKKSHMGPVVYQCWESAIVRHLKIHMQPSEVGPAELTKIIKLEQEDAENLETVGELSDETEAALQDEGKSNHSLLEGQGQSGSSSSPEPSVLGTGVMQKRKGKATTPKTIRTLISLERSEPLAVKSEEDFYGFPTASREDRDTGVSTGTRYMSSSTLNDRALGGTDWVKPGSTIVQTVTKFQSLERHKQTHKNGRKYECPICGQNFKSLSANTEHTKSHMENGVYRCSDCDRTFSWKSALVRHLRIHTENAAGTERPHKCPRCDLAFSSIRYLNRHLVTHQEERLHVCTCGKAFAYKTALTAHQRTHLKERPHQCKQCGKGFLYKGGLVSHMKIHSDEMPFMCSFCGKSFKMERNMKKHESSHNRENLYSCSQCDKTFVYKATLTRHELTHTGSGLSYAPNVARASSPMPELLKHERYPHGPQAFPVLALWEEVYPVLLPDHSPALPHRLRPYSCTDCDKRFLSANRLKRHTRTHTGEKPYVCLVCGKGFRQSDHLKSHQRTH</sequence>
<evidence type="ECO:0000313" key="1">
    <source>
        <dbReference type="EMBL" id="KAJ8007303.1"/>
    </source>
</evidence>
<reference evidence="1" key="1">
    <citation type="submission" date="2021-05" db="EMBL/GenBank/DDBJ databases">
        <authorList>
            <person name="Pan Q."/>
            <person name="Jouanno E."/>
            <person name="Zahm M."/>
            <person name="Klopp C."/>
            <person name="Cabau C."/>
            <person name="Louis A."/>
            <person name="Berthelot C."/>
            <person name="Parey E."/>
            <person name="Roest Crollius H."/>
            <person name="Montfort J."/>
            <person name="Robinson-Rechavi M."/>
            <person name="Bouchez O."/>
            <person name="Lampietro C."/>
            <person name="Lopez Roques C."/>
            <person name="Donnadieu C."/>
            <person name="Postlethwait J."/>
            <person name="Bobe J."/>
            <person name="Dillon D."/>
            <person name="Chandos A."/>
            <person name="von Hippel F."/>
            <person name="Guiguen Y."/>
        </authorList>
    </citation>
    <scope>NUCLEOTIDE SEQUENCE</scope>
    <source>
        <strain evidence="1">YG-Jan2019</strain>
    </source>
</reference>
<keyword evidence="2" id="KW-1185">Reference proteome</keyword>
<evidence type="ECO:0000313" key="2">
    <source>
        <dbReference type="Proteomes" id="UP001157502"/>
    </source>
</evidence>
<accession>A0ACC2GU44</accession>
<organism evidence="1 2">
    <name type="scientific">Dallia pectoralis</name>
    <name type="common">Alaska blackfish</name>
    <dbReference type="NCBI Taxonomy" id="75939"/>
    <lineage>
        <taxon>Eukaryota</taxon>
        <taxon>Metazoa</taxon>
        <taxon>Chordata</taxon>
        <taxon>Craniata</taxon>
        <taxon>Vertebrata</taxon>
        <taxon>Euteleostomi</taxon>
        <taxon>Actinopterygii</taxon>
        <taxon>Neopterygii</taxon>
        <taxon>Teleostei</taxon>
        <taxon>Protacanthopterygii</taxon>
        <taxon>Esociformes</taxon>
        <taxon>Umbridae</taxon>
        <taxon>Dallia</taxon>
    </lineage>
</organism>
<name>A0ACC2GU44_DALPE</name>